<name>A0A814MGM6_9BILA</name>
<dbReference type="Proteomes" id="UP000681722">
    <property type="component" value="Unassembled WGS sequence"/>
</dbReference>
<dbReference type="EMBL" id="CAJNOQ010004920">
    <property type="protein sequence ID" value="CAF1078942.1"/>
    <property type="molecule type" value="Genomic_DNA"/>
</dbReference>
<proteinExistence type="predicted"/>
<sequence length="141" mass="16004">SSNYLCNQTGNCPVCQEVLMVRNFERHCNNKHTLLSSNERRNTLKTLKEECSRKRTAKQANSFNLRDFYFAKKPRISQTDPKVLNDNNSEVVNPVIDNTLANTNEISAPNDGSKHCTAQLCVDLYLFLTEPIGSPFIPTPR</sequence>
<organism evidence="1 3">
    <name type="scientific">Didymodactylos carnosus</name>
    <dbReference type="NCBI Taxonomy" id="1234261"/>
    <lineage>
        <taxon>Eukaryota</taxon>
        <taxon>Metazoa</taxon>
        <taxon>Spiralia</taxon>
        <taxon>Gnathifera</taxon>
        <taxon>Rotifera</taxon>
        <taxon>Eurotatoria</taxon>
        <taxon>Bdelloidea</taxon>
        <taxon>Philodinida</taxon>
        <taxon>Philodinidae</taxon>
        <taxon>Didymodactylos</taxon>
    </lineage>
</organism>
<reference evidence="1" key="1">
    <citation type="submission" date="2021-02" db="EMBL/GenBank/DDBJ databases">
        <authorList>
            <person name="Nowell W R."/>
        </authorList>
    </citation>
    <scope>NUCLEOTIDE SEQUENCE</scope>
</reference>
<comment type="caution">
    <text evidence="1">The sequence shown here is derived from an EMBL/GenBank/DDBJ whole genome shotgun (WGS) entry which is preliminary data.</text>
</comment>
<dbReference type="Proteomes" id="UP000663829">
    <property type="component" value="Unassembled WGS sequence"/>
</dbReference>
<evidence type="ECO:0000313" key="3">
    <source>
        <dbReference type="Proteomes" id="UP000663829"/>
    </source>
</evidence>
<evidence type="ECO:0000313" key="1">
    <source>
        <dbReference type="EMBL" id="CAF1078942.1"/>
    </source>
</evidence>
<evidence type="ECO:0000313" key="2">
    <source>
        <dbReference type="EMBL" id="CAF3845076.1"/>
    </source>
</evidence>
<dbReference type="EMBL" id="CAJOBC010004920">
    <property type="protein sequence ID" value="CAF3845076.1"/>
    <property type="molecule type" value="Genomic_DNA"/>
</dbReference>
<gene>
    <name evidence="1" type="ORF">GPM918_LOCUS17667</name>
    <name evidence="2" type="ORF">SRO942_LOCUS17664</name>
</gene>
<protein>
    <submittedName>
        <fullName evidence="1">Uncharacterized protein</fullName>
    </submittedName>
</protein>
<feature type="non-terminal residue" evidence="1">
    <location>
        <position position="1"/>
    </location>
</feature>
<accession>A0A814MGM6</accession>
<keyword evidence="3" id="KW-1185">Reference proteome</keyword>
<dbReference type="AlphaFoldDB" id="A0A814MGM6"/>